<dbReference type="PROSITE" id="PS50928">
    <property type="entry name" value="ABC_TM1"/>
    <property type="match status" value="1"/>
</dbReference>
<accession>A0A927CAD4</accession>
<sequence length="320" mass="36122">MEVIRTTKLEANPSMRPSSPKITTVIRNIYKQRQLFYILIIPLALYLLFEYIPMLKLRWAFTNYGEVPLSQVSYIGFDNFRRLIDSASFMNAFKNTIIISLMKLIFGFPVPILIALMLNEITSRLYKKIVQTIIYFPHFLSWVVIGSIWFLILAPQNSINSQLATLMGVEPAYWFASKEHIRELLVLSDIWAGAGYAAIVYLAAITSIDPALYEAAKVDGAGKLSQIWNITLASIRPTIVIMLIFELGKILNIFDQVLIMAAPVVYETADVVQTYAYRTGIGEMKIGYSMAVSIFKASIGFMLVLITNSIAKKINDEGVF</sequence>
<evidence type="ECO:0000259" key="8">
    <source>
        <dbReference type="PROSITE" id="PS50928"/>
    </source>
</evidence>
<dbReference type="InterPro" id="IPR000515">
    <property type="entry name" value="MetI-like"/>
</dbReference>
<evidence type="ECO:0000256" key="1">
    <source>
        <dbReference type="ARBA" id="ARBA00004651"/>
    </source>
</evidence>
<dbReference type="Pfam" id="PF00528">
    <property type="entry name" value="BPD_transp_1"/>
    <property type="match status" value="1"/>
</dbReference>
<keyword evidence="10" id="KW-1185">Reference proteome</keyword>
<protein>
    <submittedName>
        <fullName evidence="9">Sugar ABC transporter permease</fullName>
    </submittedName>
</protein>
<evidence type="ECO:0000256" key="7">
    <source>
        <dbReference type="RuleBase" id="RU363032"/>
    </source>
</evidence>
<evidence type="ECO:0000256" key="5">
    <source>
        <dbReference type="ARBA" id="ARBA00022989"/>
    </source>
</evidence>
<feature type="transmembrane region" description="Helical" evidence="7">
    <location>
        <begin position="35"/>
        <end position="54"/>
    </location>
</feature>
<feature type="transmembrane region" description="Helical" evidence="7">
    <location>
        <begin position="184"/>
        <end position="206"/>
    </location>
</feature>
<reference evidence="9" key="1">
    <citation type="submission" date="2020-09" db="EMBL/GenBank/DDBJ databases">
        <title>A novel bacterium of genus Paenibacillus, isolated from South China Sea.</title>
        <authorList>
            <person name="Huang H."/>
            <person name="Mo K."/>
            <person name="Hu Y."/>
        </authorList>
    </citation>
    <scope>NUCLEOTIDE SEQUENCE</scope>
    <source>
        <strain evidence="9">IB182363</strain>
    </source>
</reference>
<dbReference type="AlphaFoldDB" id="A0A927CAD4"/>
<dbReference type="GO" id="GO:0055085">
    <property type="term" value="P:transmembrane transport"/>
    <property type="evidence" value="ECO:0007669"/>
    <property type="project" value="InterPro"/>
</dbReference>
<organism evidence="9 10">
    <name type="scientific">Paenibacillus oceani</name>
    <dbReference type="NCBI Taxonomy" id="2772510"/>
    <lineage>
        <taxon>Bacteria</taxon>
        <taxon>Bacillati</taxon>
        <taxon>Bacillota</taxon>
        <taxon>Bacilli</taxon>
        <taxon>Bacillales</taxon>
        <taxon>Paenibacillaceae</taxon>
        <taxon>Paenibacillus</taxon>
    </lineage>
</organism>
<feature type="transmembrane region" description="Helical" evidence="7">
    <location>
        <begin position="226"/>
        <end position="245"/>
    </location>
</feature>
<keyword evidence="6 7" id="KW-0472">Membrane</keyword>
<evidence type="ECO:0000313" key="9">
    <source>
        <dbReference type="EMBL" id="MBD2863769.1"/>
    </source>
</evidence>
<evidence type="ECO:0000256" key="6">
    <source>
        <dbReference type="ARBA" id="ARBA00023136"/>
    </source>
</evidence>
<comment type="similarity">
    <text evidence="7">Belongs to the binding-protein-dependent transport system permease family.</text>
</comment>
<name>A0A927CAD4_9BACL</name>
<dbReference type="GO" id="GO:0005886">
    <property type="term" value="C:plasma membrane"/>
    <property type="evidence" value="ECO:0007669"/>
    <property type="project" value="UniProtKB-SubCell"/>
</dbReference>
<keyword evidence="5 7" id="KW-1133">Transmembrane helix</keyword>
<comment type="subcellular location">
    <subcellularLocation>
        <location evidence="1 7">Cell membrane</location>
        <topology evidence="1 7">Multi-pass membrane protein</topology>
    </subcellularLocation>
</comment>
<dbReference type="Proteomes" id="UP000639396">
    <property type="component" value="Unassembled WGS sequence"/>
</dbReference>
<dbReference type="PANTHER" id="PTHR43227">
    <property type="entry name" value="BLL4140 PROTEIN"/>
    <property type="match status" value="1"/>
</dbReference>
<dbReference type="CDD" id="cd06261">
    <property type="entry name" value="TM_PBP2"/>
    <property type="match status" value="1"/>
</dbReference>
<evidence type="ECO:0000256" key="4">
    <source>
        <dbReference type="ARBA" id="ARBA00022692"/>
    </source>
</evidence>
<evidence type="ECO:0000256" key="3">
    <source>
        <dbReference type="ARBA" id="ARBA00022475"/>
    </source>
</evidence>
<feature type="transmembrane region" description="Helical" evidence="7">
    <location>
        <begin position="133"/>
        <end position="153"/>
    </location>
</feature>
<feature type="transmembrane region" description="Helical" evidence="7">
    <location>
        <begin position="286"/>
        <end position="306"/>
    </location>
</feature>
<evidence type="ECO:0000313" key="10">
    <source>
        <dbReference type="Proteomes" id="UP000639396"/>
    </source>
</evidence>
<dbReference type="InterPro" id="IPR050809">
    <property type="entry name" value="UgpAE/MalFG_permease"/>
</dbReference>
<feature type="transmembrane region" description="Helical" evidence="7">
    <location>
        <begin position="97"/>
        <end position="121"/>
    </location>
</feature>
<dbReference type="SUPFAM" id="SSF161098">
    <property type="entry name" value="MetI-like"/>
    <property type="match status" value="1"/>
</dbReference>
<keyword evidence="4 7" id="KW-0812">Transmembrane</keyword>
<gene>
    <name evidence="9" type="ORF">IDH45_17400</name>
</gene>
<dbReference type="Gene3D" id="1.10.3720.10">
    <property type="entry name" value="MetI-like"/>
    <property type="match status" value="1"/>
</dbReference>
<proteinExistence type="inferred from homology"/>
<dbReference type="RefSeq" id="WP_190929398.1">
    <property type="nucleotide sequence ID" value="NZ_JACXJA010000022.1"/>
</dbReference>
<keyword evidence="2 7" id="KW-0813">Transport</keyword>
<dbReference type="InterPro" id="IPR035906">
    <property type="entry name" value="MetI-like_sf"/>
</dbReference>
<feature type="domain" description="ABC transmembrane type-1" evidence="8">
    <location>
        <begin position="93"/>
        <end position="307"/>
    </location>
</feature>
<keyword evidence="3" id="KW-1003">Cell membrane</keyword>
<dbReference type="EMBL" id="JACXJA010000022">
    <property type="protein sequence ID" value="MBD2863769.1"/>
    <property type="molecule type" value="Genomic_DNA"/>
</dbReference>
<comment type="caution">
    <text evidence="9">The sequence shown here is derived from an EMBL/GenBank/DDBJ whole genome shotgun (WGS) entry which is preliminary data.</text>
</comment>
<dbReference type="PANTHER" id="PTHR43227:SF11">
    <property type="entry name" value="BLL4140 PROTEIN"/>
    <property type="match status" value="1"/>
</dbReference>
<evidence type="ECO:0000256" key="2">
    <source>
        <dbReference type="ARBA" id="ARBA00022448"/>
    </source>
</evidence>